<dbReference type="SUPFAM" id="SSF51905">
    <property type="entry name" value="FAD/NAD(P)-binding domain"/>
    <property type="match status" value="1"/>
</dbReference>
<feature type="domain" description="FAD-binding" evidence="5">
    <location>
        <begin position="335"/>
        <end position="390"/>
    </location>
</feature>
<evidence type="ECO:0000256" key="1">
    <source>
        <dbReference type="ARBA" id="ARBA00022630"/>
    </source>
</evidence>
<dbReference type="Pfam" id="PF01494">
    <property type="entry name" value="FAD_binding_3"/>
    <property type="match status" value="2"/>
</dbReference>
<sequence length="438" mass="49461">MTANSFEVPSSPTLSPSPFYLFMVPAEEEYTTYFISIHRHDMSTPKIAIIGAGPGGLTLARLLHVNGIPSTIFEKDPDRQFRHTAGGCLDLRENSGQKALHEAGLGDEFEKHARYDGEALVLTDRFGKEHVDVKDEDTGRPEIDRPVLRAMLLDSLPDEYIRWGHALKHVDTDGTLHFEHTTERGFDLVVGADGAWSKVRRVVSTVAPFYSGITGLEWWLKQPDTTHPELSAAIGNGSYFAFGDEDGHCLASQRQGDRSVRTYAFSRVPESWIKDCGVDWADRDAAKRALKDEFRAWPEKLTRVIDAWEEGEIIPRPLYMLPVGMRWPHQRGFTLLGDSAHLMTPFAGEGVNSAMWDALELAQAIVSDREDLDRAVWAYEKKMFPRAEKVQQMTWDSTRSRFDRGGVQTMANRFNFLMEKRRMGEKVKDNAIGAEVTE</sequence>
<dbReference type="InterPro" id="IPR036188">
    <property type="entry name" value="FAD/NAD-bd_sf"/>
</dbReference>
<protein>
    <recommendedName>
        <fullName evidence="5">FAD-binding domain-containing protein</fullName>
    </recommendedName>
</protein>
<evidence type="ECO:0000256" key="4">
    <source>
        <dbReference type="ARBA" id="ARBA00023033"/>
    </source>
</evidence>
<evidence type="ECO:0000259" key="5">
    <source>
        <dbReference type="Pfam" id="PF01494"/>
    </source>
</evidence>
<keyword evidence="3" id="KW-0560">Oxidoreductase</keyword>
<evidence type="ECO:0000313" key="6">
    <source>
        <dbReference type="EMBL" id="KAL1638228.1"/>
    </source>
</evidence>
<gene>
    <name evidence="6" type="ORF">SLS56_000036</name>
</gene>
<dbReference type="PRINTS" id="PR00420">
    <property type="entry name" value="RNGMNOXGNASE"/>
</dbReference>
<comment type="caution">
    <text evidence="6">The sequence shown here is derived from an EMBL/GenBank/DDBJ whole genome shotgun (WGS) entry which is preliminary data.</text>
</comment>
<accession>A0ABR3TFB9</accession>
<evidence type="ECO:0000256" key="3">
    <source>
        <dbReference type="ARBA" id="ARBA00023002"/>
    </source>
</evidence>
<evidence type="ECO:0000313" key="7">
    <source>
        <dbReference type="Proteomes" id="UP001521116"/>
    </source>
</evidence>
<proteinExistence type="predicted"/>
<keyword evidence="2" id="KW-0274">FAD</keyword>
<dbReference type="PANTHER" id="PTHR46972:SF1">
    <property type="entry name" value="FAD DEPENDENT OXIDOREDUCTASE DOMAIN-CONTAINING PROTEIN"/>
    <property type="match status" value="1"/>
</dbReference>
<dbReference type="Proteomes" id="UP001521116">
    <property type="component" value="Unassembled WGS sequence"/>
</dbReference>
<organism evidence="6 7">
    <name type="scientific">Neofusicoccum ribis</name>
    <dbReference type="NCBI Taxonomy" id="45134"/>
    <lineage>
        <taxon>Eukaryota</taxon>
        <taxon>Fungi</taxon>
        <taxon>Dikarya</taxon>
        <taxon>Ascomycota</taxon>
        <taxon>Pezizomycotina</taxon>
        <taxon>Dothideomycetes</taxon>
        <taxon>Dothideomycetes incertae sedis</taxon>
        <taxon>Botryosphaeriales</taxon>
        <taxon>Botryosphaeriaceae</taxon>
        <taxon>Neofusicoccum</taxon>
    </lineage>
</organism>
<keyword evidence="7" id="KW-1185">Reference proteome</keyword>
<keyword evidence="4" id="KW-0503">Monooxygenase</keyword>
<name>A0ABR3TFB9_9PEZI</name>
<dbReference type="Gene3D" id="3.50.50.60">
    <property type="entry name" value="FAD/NAD(P)-binding domain"/>
    <property type="match status" value="1"/>
</dbReference>
<dbReference type="InterPro" id="IPR002938">
    <property type="entry name" value="FAD-bd"/>
</dbReference>
<dbReference type="PANTHER" id="PTHR46972">
    <property type="entry name" value="MONOOXYGENASE ASQM-RELATED"/>
    <property type="match status" value="1"/>
</dbReference>
<reference evidence="6 7" key="1">
    <citation type="submission" date="2024-02" db="EMBL/GenBank/DDBJ databases">
        <title>De novo assembly and annotation of 12 fungi associated with fruit tree decline syndrome in Ontario, Canada.</title>
        <authorList>
            <person name="Sulman M."/>
            <person name="Ellouze W."/>
            <person name="Ilyukhin E."/>
        </authorList>
    </citation>
    <scope>NUCLEOTIDE SEQUENCE [LARGE SCALE GENOMIC DNA]</scope>
    <source>
        <strain evidence="6 7">M1-105</strain>
    </source>
</reference>
<dbReference type="EMBL" id="JAJVDC020000001">
    <property type="protein sequence ID" value="KAL1638228.1"/>
    <property type="molecule type" value="Genomic_DNA"/>
</dbReference>
<keyword evidence="1" id="KW-0285">Flavoprotein</keyword>
<feature type="domain" description="FAD-binding" evidence="5">
    <location>
        <begin position="47"/>
        <end position="205"/>
    </location>
</feature>
<evidence type="ECO:0000256" key="2">
    <source>
        <dbReference type="ARBA" id="ARBA00022827"/>
    </source>
</evidence>